<sequence length="225" mass="25237">MDDSLREPQKKALIIASNYIYPTERGCSSSSGKPAQLGRRNEIFGALRNPCKDARKWRDLLLKRGYSQEKIHMLIDEEADCPQSATWDSNVQLDGIHQHDPRMRPKRANIKRELSGLVRDAKPGDSLFFFFAGHVGQVTCEEHTEVDGQDEALIPADALNSCNWLKDNELKKLLVDNLPQDVQLVARCLICHTGPATLHKLLPAALERGSHPQLGDLHILSCDKI</sequence>
<organism evidence="3 4">
    <name type="scientific">Daedalea quercina L-15889</name>
    <dbReference type="NCBI Taxonomy" id="1314783"/>
    <lineage>
        <taxon>Eukaryota</taxon>
        <taxon>Fungi</taxon>
        <taxon>Dikarya</taxon>
        <taxon>Basidiomycota</taxon>
        <taxon>Agaricomycotina</taxon>
        <taxon>Agaricomycetes</taxon>
        <taxon>Polyporales</taxon>
        <taxon>Fomitopsis</taxon>
    </lineage>
</organism>
<accession>A0A165Q7R4</accession>
<dbReference type="GO" id="GO:0006508">
    <property type="term" value="P:proteolysis"/>
    <property type="evidence" value="ECO:0007669"/>
    <property type="project" value="InterPro"/>
</dbReference>
<proteinExistence type="inferred from homology"/>
<evidence type="ECO:0000313" key="3">
    <source>
        <dbReference type="EMBL" id="KZT69123.1"/>
    </source>
</evidence>
<dbReference type="Pfam" id="PF00656">
    <property type="entry name" value="Peptidase_C14"/>
    <property type="match status" value="1"/>
</dbReference>
<reference evidence="3 4" key="1">
    <citation type="journal article" date="2016" name="Mol. Biol. Evol.">
        <title>Comparative Genomics of Early-Diverging Mushroom-Forming Fungi Provides Insights into the Origins of Lignocellulose Decay Capabilities.</title>
        <authorList>
            <person name="Nagy L.G."/>
            <person name="Riley R."/>
            <person name="Tritt A."/>
            <person name="Adam C."/>
            <person name="Daum C."/>
            <person name="Floudas D."/>
            <person name="Sun H."/>
            <person name="Yadav J.S."/>
            <person name="Pangilinan J."/>
            <person name="Larsson K.H."/>
            <person name="Matsuura K."/>
            <person name="Barry K."/>
            <person name="Labutti K."/>
            <person name="Kuo R."/>
            <person name="Ohm R.A."/>
            <person name="Bhattacharya S.S."/>
            <person name="Shirouzu T."/>
            <person name="Yoshinaga Y."/>
            <person name="Martin F.M."/>
            <person name="Grigoriev I.V."/>
            <person name="Hibbett D.S."/>
        </authorList>
    </citation>
    <scope>NUCLEOTIDE SEQUENCE [LARGE SCALE GENOMIC DNA]</scope>
    <source>
        <strain evidence="3 4">L-15889</strain>
    </source>
</reference>
<dbReference type="PANTHER" id="PTHR48104:SF30">
    <property type="entry name" value="METACASPASE-1"/>
    <property type="match status" value="1"/>
</dbReference>
<evidence type="ECO:0000259" key="2">
    <source>
        <dbReference type="Pfam" id="PF00656"/>
    </source>
</evidence>
<comment type="similarity">
    <text evidence="1">Belongs to the peptidase C14B family.</text>
</comment>
<keyword evidence="4" id="KW-1185">Reference proteome</keyword>
<protein>
    <recommendedName>
        <fullName evidence="2">Peptidase C14 caspase domain-containing protein</fullName>
    </recommendedName>
</protein>
<evidence type="ECO:0000256" key="1">
    <source>
        <dbReference type="ARBA" id="ARBA00009005"/>
    </source>
</evidence>
<dbReference type="PANTHER" id="PTHR48104">
    <property type="entry name" value="METACASPASE-4"/>
    <property type="match status" value="1"/>
</dbReference>
<dbReference type="OrthoDB" id="3223806at2759"/>
<dbReference type="EMBL" id="KV429060">
    <property type="protein sequence ID" value="KZT69123.1"/>
    <property type="molecule type" value="Genomic_DNA"/>
</dbReference>
<dbReference type="InterPro" id="IPR050452">
    <property type="entry name" value="Metacaspase"/>
</dbReference>
<name>A0A165Q7R4_9APHY</name>
<gene>
    <name evidence="3" type="ORF">DAEQUDRAFT_765679</name>
</gene>
<dbReference type="AlphaFoldDB" id="A0A165Q7R4"/>
<feature type="domain" description="Peptidase C14 caspase" evidence="2">
    <location>
        <begin position="46"/>
        <end position="179"/>
    </location>
</feature>
<dbReference type="Proteomes" id="UP000076727">
    <property type="component" value="Unassembled WGS sequence"/>
</dbReference>
<dbReference type="InterPro" id="IPR011600">
    <property type="entry name" value="Pept_C14_caspase"/>
</dbReference>
<dbReference type="GO" id="GO:0004197">
    <property type="term" value="F:cysteine-type endopeptidase activity"/>
    <property type="evidence" value="ECO:0007669"/>
    <property type="project" value="InterPro"/>
</dbReference>
<evidence type="ECO:0000313" key="4">
    <source>
        <dbReference type="Proteomes" id="UP000076727"/>
    </source>
</evidence>
<dbReference type="GO" id="GO:0005737">
    <property type="term" value="C:cytoplasm"/>
    <property type="evidence" value="ECO:0007669"/>
    <property type="project" value="TreeGrafter"/>
</dbReference>
<dbReference type="Gene3D" id="3.40.50.12660">
    <property type="match status" value="1"/>
</dbReference>